<evidence type="ECO:0000256" key="3">
    <source>
        <dbReference type="ARBA" id="ARBA00009595"/>
    </source>
</evidence>
<evidence type="ECO:0000256" key="4">
    <source>
        <dbReference type="ARBA" id="ARBA00012381"/>
    </source>
</evidence>
<dbReference type="GO" id="GO:0035529">
    <property type="term" value="F:NADH pyrophosphatase activity"/>
    <property type="evidence" value="ECO:0007669"/>
    <property type="project" value="TreeGrafter"/>
</dbReference>
<evidence type="ECO:0000256" key="5">
    <source>
        <dbReference type="ARBA" id="ARBA00022723"/>
    </source>
</evidence>
<keyword evidence="13" id="KW-1185">Reference proteome</keyword>
<name>A0AAN0RHD0_9RHOB</name>
<sequence length="323" mass="35579">MRHAETVTFGGSALNRAAELRGPEAQADLQALSSAKTTLFWRGKPLVQLQAEGALGLAWLELDHPALGRAADSLVFLGLNEAKEPLFLADISIWEPEELPETLNTFLDPSQQVHPALTNGEYFAELRAIMTQLSARDAELAATGRGLLEWHRTHGYCATCGAPSDMAMAGWQRNCPACNRSHFPRTDPVVIMLITHGNKVLMGRSHAWPDGMYSLLAGFVEPGETLEAAVRREVFEESGIRVGQVRYLASQPWPFPASLMFGCAGEALNADIVIDPKEIEDALWVSREEMLDVFEGVHPEIKPARKGAIAHFLLEHWLADHLE</sequence>
<dbReference type="InterPro" id="IPR049734">
    <property type="entry name" value="NudC-like_C"/>
</dbReference>
<dbReference type="Pfam" id="PF09297">
    <property type="entry name" value="Zn_ribbon_NUD"/>
    <property type="match status" value="1"/>
</dbReference>
<dbReference type="GO" id="GO:0006742">
    <property type="term" value="P:NADP+ catabolic process"/>
    <property type="evidence" value="ECO:0007669"/>
    <property type="project" value="TreeGrafter"/>
</dbReference>
<evidence type="ECO:0000256" key="2">
    <source>
        <dbReference type="ARBA" id="ARBA00001947"/>
    </source>
</evidence>
<evidence type="ECO:0000313" key="13">
    <source>
        <dbReference type="Proteomes" id="UP000028680"/>
    </source>
</evidence>
<feature type="domain" description="Nudix hydrolase" evidence="11">
    <location>
        <begin position="184"/>
        <end position="310"/>
    </location>
</feature>
<keyword evidence="7" id="KW-0460">Magnesium</keyword>
<organism evidence="12 13">
    <name type="scientific">Planktomarina temperata RCA23</name>
    <dbReference type="NCBI Taxonomy" id="666509"/>
    <lineage>
        <taxon>Bacteria</taxon>
        <taxon>Pseudomonadati</taxon>
        <taxon>Pseudomonadota</taxon>
        <taxon>Alphaproteobacteria</taxon>
        <taxon>Rhodobacterales</taxon>
        <taxon>Paracoccaceae</taxon>
        <taxon>Planktomarina</taxon>
    </lineage>
</organism>
<dbReference type="Pfam" id="PF00293">
    <property type="entry name" value="NUDIX"/>
    <property type="match status" value="1"/>
</dbReference>
<dbReference type="AlphaFoldDB" id="A0AAN0RHD0"/>
<dbReference type="Gene3D" id="3.90.79.10">
    <property type="entry name" value="Nucleoside Triphosphate Pyrophosphohydrolase"/>
    <property type="match status" value="1"/>
</dbReference>
<comment type="catalytic activity">
    <reaction evidence="9">
        <text>a 5'-end NAD(+)-phospho-ribonucleoside in mRNA + H2O = a 5'-end phospho-adenosine-phospho-ribonucleoside in mRNA + beta-nicotinamide D-ribonucleotide + 2 H(+)</text>
        <dbReference type="Rhea" id="RHEA:60876"/>
        <dbReference type="Rhea" id="RHEA-COMP:15698"/>
        <dbReference type="Rhea" id="RHEA-COMP:15719"/>
        <dbReference type="ChEBI" id="CHEBI:14649"/>
        <dbReference type="ChEBI" id="CHEBI:15377"/>
        <dbReference type="ChEBI" id="CHEBI:15378"/>
        <dbReference type="ChEBI" id="CHEBI:144029"/>
        <dbReference type="ChEBI" id="CHEBI:144051"/>
    </reaction>
    <physiologicalReaction direction="left-to-right" evidence="9">
        <dbReference type="Rhea" id="RHEA:60877"/>
    </physiologicalReaction>
</comment>
<dbReference type="Pfam" id="PF09296">
    <property type="entry name" value="NUDIX-like"/>
    <property type="match status" value="1"/>
</dbReference>
<dbReference type="RefSeq" id="WP_044049079.1">
    <property type="nucleotide sequence ID" value="NZ_CP003984.1"/>
</dbReference>
<dbReference type="GO" id="GO:0005829">
    <property type="term" value="C:cytosol"/>
    <property type="evidence" value="ECO:0007669"/>
    <property type="project" value="TreeGrafter"/>
</dbReference>
<evidence type="ECO:0000259" key="11">
    <source>
        <dbReference type="PROSITE" id="PS51462"/>
    </source>
</evidence>
<dbReference type="PRINTS" id="PR00502">
    <property type="entry name" value="NUDIXFAMILY"/>
</dbReference>
<dbReference type="PANTHER" id="PTHR42904:SF6">
    <property type="entry name" value="NAD-CAPPED RNA HYDROLASE NUDT12"/>
    <property type="match status" value="1"/>
</dbReference>
<evidence type="ECO:0000256" key="9">
    <source>
        <dbReference type="ARBA" id="ARBA00023679"/>
    </source>
</evidence>
<evidence type="ECO:0000256" key="10">
    <source>
        <dbReference type="RuleBase" id="RU003476"/>
    </source>
</evidence>
<keyword evidence="8" id="KW-0520">NAD</keyword>
<comment type="cofactor">
    <cofactor evidence="2">
        <name>Zn(2+)</name>
        <dbReference type="ChEBI" id="CHEBI:29105"/>
    </cofactor>
</comment>
<comment type="similarity">
    <text evidence="3">Belongs to the Nudix hydrolase family. NudC subfamily.</text>
</comment>
<evidence type="ECO:0000256" key="6">
    <source>
        <dbReference type="ARBA" id="ARBA00022801"/>
    </source>
</evidence>
<dbReference type="InterPro" id="IPR015375">
    <property type="entry name" value="NADH_PPase-like_N"/>
</dbReference>
<protein>
    <recommendedName>
        <fullName evidence="4">NAD(+) diphosphatase</fullName>
        <ecNumber evidence="4">3.6.1.22</ecNumber>
    </recommendedName>
</protein>
<dbReference type="InterPro" id="IPR020084">
    <property type="entry name" value="NUDIX_hydrolase_CS"/>
</dbReference>
<keyword evidence="5" id="KW-0479">Metal-binding</keyword>
<reference evidence="12 13" key="1">
    <citation type="journal article" date="2014" name="ISME J.">
        <title>Adaptation of an abundant Roseobacter RCA organism to pelagic systems revealed by genomic and transcriptomic analyses.</title>
        <authorList>
            <person name="Voget S."/>
            <person name="Wemheuer B."/>
            <person name="Brinkhoff T."/>
            <person name="Vollmers J."/>
            <person name="Dietrich S."/>
            <person name="Giebel H.A."/>
            <person name="Beardsley C."/>
            <person name="Sardemann C."/>
            <person name="Bakenhus I."/>
            <person name="Billerbeck S."/>
            <person name="Daniel R."/>
            <person name="Simon M."/>
        </authorList>
    </citation>
    <scope>NUCLEOTIDE SEQUENCE [LARGE SCALE GENOMIC DNA]</scope>
    <source>
        <strain evidence="12 13">RCA23</strain>
    </source>
</reference>
<dbReference type="InterPro" id="IPR000086">
    <property type="entry name" value="NUDIX_hydrolase_dom"/>
</dbReference>
<evidence type="ECO:0000256" key="7">
    <source>
        <dbReference type="ARBA" id="ARBA00022842"/>
    </source>
</evidence>
<dbReference type="PROSITE" id="PS00893">
    <property type="entry name" value="NUDIX_BOX"/>
    <property type="match status" value="1"/>
</dbReference>
<dbReference type="InterPro" id="IPR015376">
    <property type="entry name" value="Znr_NADH_PPase"/>
</dbReference>
<gene>
    <name evidence="12" type="primary">nudc</name>
    <name evidence="12" type="ORF">RCA23_c06240</name>
</gene>
<dbReference type="EMBL" id="CP003984">
    <property type="protein sequence ID" value="AII86183.1"/>
    <property type="molecule type" value="Genomic_DNA"/>
</dbReference>
<dbReference type="InterPro" id="IPR020476">
    <property type="entry name" value="Nudix_hydrolase"/>
</dbReference>
<accession>A0AAN0RHD0</accession>
<dbReference type="EC" id="3.6.1.22" evidence="4"/>
<dbReference type="CDD" id="cd03429">
    <property type="entry name" value="NUDIX_NADH_pyrophosphatase_Nudt13"/>
    <property type="match status" value="1"/>
</dbReference>
<keyword evidence="6 10" id="KW-0378">Hydrolase</keyword>
<evidence type="ECO:0000256" key="1">
    <source>
        <dbReference type="ARBA" id="ARBA00001946"/>
    </source>
</evidence>
<comment type="cofactor">
    <cofactor evidence="1">
        <name>Mg(2+)</name>
        <dbReference type="ChEBI" id="CHEBI:18420"/>
    </cofactor>
</comment>
<dbReference type="Gene3D" id="3.90.79.20">
    <property type="match status" value="1"/>
</dbReference>
<dbReference type="InterPro" id="IPR050241">
    <property type="entry name" value="NAD-cap_RNA_hydrolase_NudC"/>
</dbReference>
<dbReference type="GO" id="GO:0046872">
    <property type="term" value="F:metal ion binding"/>
    <property type="evidence" value="ECO:0007669"/>
    <property type="project" value="UniProtKB-KW"/>
</dbReference>
<dbReference type="Proteomes" id="UP000028680">
    <property type="component" value="Chromosome"/>
</dbReference>
<dbReference type="PROSITE" id="PS51462">
    <property type="entry name" value="NUDIX"/>
    <property type="match status" value="1"/>
</dbReference>
<evidence type="ECO:0000256" key="8">
    <source>
        <dbReference type="ARBA" id="ARBA00023027"/>
    </source>
</evidence>
<dbReference type="NCBIfam" id="NF001299">
    <property type="entry name" value="PRK00241.1"/>
    <property type="match status" value="1"/>
</dbReference>
<dbReference type="KEGG" id="ptp:RCA23_c06240"/>
<dbReference type="SUPFAM" id="SSF55811">
    <property type="entry name" value="Nudix"/>
    <property type="match status" value="1"/>
</dbReference>
<dbReference type="InterPro" id="IPR015797">
    <property type="entry name" value="NUDIX_hydrolase-like_dom_sf"/>
</dbReference>
<dbReference type="PANTHER" id="PTHR42904">
    <property type="entry name" value="NUDIX HYDROLASE, NUDC SUBFAMILY"/>
    <property type="match status" value="1"/>
</dbReference>
<evidence type="ECO:0000313" key="12">
    <source>
        <dbReference type="EMBL" id="AII86183.1"/>
    </source>
</evidence>
<dbReference type="GO" id="GO:0019677">
    <property type="term" value="P:NAD+ catabolic process"/>
    <property type="evidence" value="ECO:0007669"/>
    <property type="project" value="TreeGrafter"/>
</dbReference>
<proteinExistence type="inferred from homology"/>